<dbReference type="EMBL" id="QSFT01000009">
    <property type="protein sequence ID" value="RHA76699.1"/>
    <property type="molecule type" value="Genomic_DNA"/>
</dbReference>
<gene>
    <name evidence="7 9" type="primary">potA</name>
    <name evidence="9" type="ORF">DW921_05835</name>
</gene>
<dbReference type="PROSITE" id="PS00211">
    <property type="entry name" value="ABC_TRANSPORTER_1"/>
    <property type="match status" value="1"/>
</dbReference>
<proteinExistence type="inferred from homology"/>
<dbReference type="FunFam" id="3.40.50.300:FF:000133">
    <property type="entry name" value="Spermidine/putrescine import ATP-binding protein PotA"/>
    <property type="match status" value="1"/>
</dbReference>
<dbReference type="Gene3D" id="2.40.50.100">
    <property type="match status" value="1"/>
</dbReference>
<dbReference type="SMART" id="SM00382">
    <property type="entry name" value="AAA"/>
    <property type="match status" value="1"/>
</dbReference>
<evidence type="ECO:0000313" key="9">
    <source>
        <dbReference type="EMBL" id="RHA76699.1"/>
    </source>
</evidence>
<dbReference type="GO" id="GO:0043190">
    <property type="term" value="C:ATP-binding cassette (ABC) transporter complex"/>
    <property type="evidence" value="ECO:0007669"/>
    <property type="project" value="InterPro"/>
</dbReference>
<dbReference type="InterPro" id="IPR017879">
    <property type="entry name" value="PotA_ATP-bd"/>
</dbReference>
<dbReference type="InterPro" id="IPR017871">
    <property type="entry name" value="ABC_transporter-like_CS"/>
</dbReference>
<dbReference type="InterPro" id="IPR003593">
    <property type="entry name" value="AAA+_ATPase"/>
</dbReference>
<dbReference type="GO" id="GO:0015594">
    <property type="term" value="F:ABC-type putrescine transporter activity"/>
    <property type="evidence" value="ECO:0007669"/>
    <property type="project" value="InterPro"/>
</dbReference>
<evidence type="ECO:0000256" key="6">
    <source>
        <dbReference type="ARBA" id="ARBA00023136"/>
    </source>
</evidence>
<comment type="function">
    <text evidence="7">Part of the ABC transporter complex PotABCD involved in spermidine/putrescine import. Responsible for energy coupling to the transport system.</text>
</comment>
<keyword evidence="9" id="KW-0378">Hydrolase</keyword>
<evidence type="ECO:0000256" key="3">
    <source>
        <dbReference type="ARBA" id="ARBA00022741"/>
    </source>
</evidence>
<keyword evidence="6 7" id="KW-0472">Membrane</keyword>
<evidence type="ECO:0000256" key="2">
    <source>
        <dbReference type="ARBA" id="ARBA00022475"/>
    </source>
</evidence>
<keyword evidence="3 7" id="KW-0547">Nucleotide-binding</keyword>
<keyword evidence="1 7" id="KW-0813">Transport</keyword>
<evidence type="ECO:0000256" key="4">
    <source>
        <dbReference type="ARBA" id="ARBA00022840"/>
    </source>
</evidence>
<dbReference type="Pfam" id="PF00005">
    <property type="entry name" value="ABC_tran"/>
    <property type="match status" value="1"/>
</dbReference>
<dbReference type="Pfam" id="PF08402">
    <property type="entry name" value="TOBE_2"/>
    <property type="match status" value="2"/>
</dbReference>
<dbReference type="NCBIfam" id="TIGR01187">
    <property type="entry name" value="potA"/>
    <property type="match status" value="1"/>
</dbReference>
<reference evidence="9 10" key="1">
    <citation type="submission" date="2018-08" db="EMBL/GenBank/DDBJ databases">
        <title>A genome reference for cultivated species of the human gut microbiota.</title>
        <authorList>
            <person name="Zou Y."/>
            <person name="Xue W."/>
            <person name="Luo G."/>
        </authorList>
    </citation>
    <scope>NUCLEOTIDE SEQUENCE [LARGE SCALE GENOMIC DNA]</scope>
    <source>
        <strain evidence="9 10">AM42-38</strain>
    </source>
</reference>
<dbReference type="InterPro" id="IPR008995">
    <property type="entry name" value="Mo/tungstate-bd_C_term_dom"/>
</dbReference>
<name>A0A413T1F9_9BACT</name>
<dbReference type="SUPFAM" id="SSF50331">
    <property type="entry name" value="MOP-like"/>
    <property type="match status" value="2"/>
</dbReference>
<keyword evidence="2 7" id="KW-1003">Cell membrane</keyword>
<dbReference type="PANTHER" id="PTHR42781:SF4">
    <property type="entry name" value="SPERMIDINE_PUTRESCINE IMPORT ATP-BINDING PROTEIN POTA"/>
    <property type="match status" value="1"/>
</dbReference>
<accession>A0A413T1F9</accession>
<protein>
    <recommendedName>
        <fullName evidence="7">Spermidine/putrescine import ATP-binding protein PotA</fullName>
        <ecNumber evidence="7">7.6.2.11</ecNumber>
    </recommendedName>
</protein>
<dbReference type="CDD" id="cd03300">
    <property type="entry name" value="ABC_PotA_N"/>
    <property type="match status" value="1"/>
</dbReference>
<evidence type="ECO:0000313" key="10">
    <source>
        <dbReference type="Proteomes" id="UP000283855"/>
    </source>
</evidence>
<dbReference type="InterPro" id="IPR003439">
    <property type="entry name" value="ABC_transporter-like_ATP-bd"/>
</dbReference>
<dbReference type="Proteomes" id="UP000283855">
    <property type="component" value="Unassembled WGS sequence"/>
</dbReference>
<dbReference type="SUPFAM" id="SSF52540">
    <property type="entry name" value="P-loop containing nucleoside triphosphate hydrolases"/>
    <property type="match status" value="1"/>
</dbReference>
<dbReference type="PANTHER" id="PTHR42781">
    <property type="entry name" value="SPERMIDINE/PUTRESCINE IMPORT ATP-BINDING PROTEIN POTA"/>
    <property type="match status" value="1"/>
</dbReference>
<comment type="catalytic activity">
    <reaction evidence="7">
        <text>ATP + H2O + polyamine-[polyamine-binding protein]Side 1 = ADP + phosphate + polyamineSide 2 + [polyamine-binding protein]Side 1.</text>
        <dbReference type="EC" id="7.6.2.11"/>
    </reaction>
</comment>
<dbReference type="PROSITE" id="PS50893">
    <property type="entry name" value="ABC_TRANSPORTER_2"/>
    <property type="match status" value="1"/>
</dbReference>
<organism evidence="9 10">
    <name type="scientific">Phocaeicola coprophilus</name>
    <dbReference type="NCBI Taxonomy" id="387090"/>
    <lineage>
        <taxon>Bacteria</taxon>
        <taxon>Pseudomonadati</taxon>
        <taxon>Bacteroidota</taxon>
        <taxon>Bacteroidia</taxon>
        <taxon>Bacteroidales</taxon>
        <taxon>Bacteroidaceae</taxon>
        <taxon>Phocaeicola</taxon>
    </lineage>
</organism>
<evidence type="ECO:0000256" key="7">
    <source>
        <dbReference type="RuleBase" id="RU364083"/>
    </source>
</evidence>
<keyword evidence="4 7" id="KW-0067">ATP-binding</keyword>
<dbReference type="InterPro" id="IPR005893">
    <property type="entry name" value="PotA-like"/>
</dbReference>
<dbReference type="InterPro" id="IPR050093">
    <property type="entry name" value="ABC_SmlMolc_Importer"/>
</dbReference>
<keyword evidence="5 7" id="KW-1278">Translocase</keyword>
<comment type="similarity">
    <text evidence="7">Belongs to the ABC transporter superfamily. Spermidine/putrescine importer (TC 3.A.1.11.1) family.</text>
</comment>
<dbReference type="InterPro" id="IPR027417">
    <property type="entry name" value="P-loop_NTPase"/>
</dbReference>
<sequence length="472" mass="53014">MYLCTRILFNENMQSENRPIIEIKNVSKFFGEKTALDHINLTVNKGEFVTILGPSGCGKTTLLRLIAGFQTASEGSLCIAGKEVTQTPPHKRPVNTVFQKYALFPHLNVFDNIAFGLKLKKMPKPEMERKVKAALKMVGMTDYEYRDVNSLSGGQQQRVAIARAIVNEPEVLLLDEPLAALDLKMRKDMQMELKEMHKSLGITFVYVTHDQEEALTLSDRIVVMSEGKIQQIGTPTDIYNEPVNSFVADFIGESNILNGTMIRDGLVNFCGHDFECVDKGFGENKPVDVVVRPEDLYIFPVSDAAQLRGVVQSCIFKGVHYEMTVLCGNYELVVQDYHCFPVGDEVGLLVKPFDIHIMKKERTENTFEATIVDETHVEFLGCRFECLPLKNCPAEGTKAQVAVGFDRVVLLDNEEDGMLTGEVKFILYKGDHYHLTVLSDWEEDVFVDTNDVWDDGDRVGISIPADAIRVIL</sequence>
<dbReference type="EC" id="7.6.2.11" evidence="7"/>
<dbReference type="GO" id="GO:0005524">
    <property type="term" value="F:ATP binding"/>
    <property type="evidence" value="ECO:0007669"/>
    <property type="project" value="UniProtKB-KW"/>
</dbReference>
<feature type="domain" description="ABC transporter" evidence="8">
    <location>
        <begin position="21"/>
        <end position="251"/>
    </location>
</feature>
<comment type="caution">
    <text evidence="9">The sequence shown here is derived from an EMBL/GenBank/DDBJ whole genome shotgun (WGS) entry which is preliminary data.</text>
</comment>
<dbReference type="GO" id="GO:0016887">
    <property type="term" value="F:ATP hydrolysis activity"/>
    <property type="evidence" value="ECO:0007669"/>
    <property type="project" value="InterPro"/>
</dbReference>
<evidence type="ECO:0000259" key="8">
    <source>
        <dbReference type="PROSITE" id="PS50893"/>
    </source>
</evidence>
<dbReference type="InterPro" id="IPR013611">
    <property type="entry name" value="Transp-assoc_OB_typ2"/>
</dbReference>
<dbReference type="AlphaFoldDB" id="A0A413T1F9"/>
<comment type="subunit">
    <text evidence="7">The complex is composed of two ATP-binding proteins (PotA), two transmembrane proteins (PotB and PotC) and a solute-binding protein (PotD).</text>
</comment>
<evidence type="ECO:0000256" key="5">
    <source>
        <dbReference type="ARBA" id="ARBA00022967"/>
    </source>
</evidence>
<evidence type="ECO:0000256" key="1">
    <source>
        <dbReference type="ARBA" id="ARBA00022448"/>
    </source>
</evidence>
<dbReference type="Gene3D" id="3.40.50.300">
    <property type="entry name" value="P-loop containing nucleotide triphosphate hydrolases"/>
    <property type="match status" value="1"/>
</dbReference>